<name>A0A5A7RC51_STRAF</name>
<keyword evidence="2" id="KW-0689">Ribosomal protein</keyword>
<comment type="caution">
    <text evidence="2">The sequence shown here is derived from an EMBL/GenBank/DDBJ whole genome shotgun (WGS) entry which is preliminary data.</text>
</comment>
<reference evidence="3" key="1">
    <citation type="journal article" date="2019" name="Curr. Biol.">
        <title>Genome Sequence of Striga asiatica Provides Insight into the Evolution of Plant Parasitism.</title>
        <authorList>
            <person name="Yoshida S."/>
            <person name="Kim S."/>
            <person name="Wafula E.K."/>
            <person name="Tanskanen J."/>
            <person name="Kim Y.M."/>
            <person name="Honaas L."/>
            <person name="Yang Z."/>
            <person name="Spallek T."/>
            <person name="Conn C.E."/>
            <person name="Ichihashi Y."/>
            <person name="Cheong K."/>
            <person name="Cui S."/>
            <person name="Der J.P."/>
            <person name="Gundlach H."/>
            <person name="Jiao Y."/>
            <person name="Hori C."/>
            <person name="Ishida J.K."/>
            <person name="Kasahara H."/>
            <person name="Kiba T."/>
            <person name="Kim M.S."/>
            <person name="Koo N."/>
            <person name="Laohavisit A."/>
            <person name="Lee Y.H."/>
            <person name="Lumba S."/>
            <person name="McCourt P."/>
            <person name="Mortimer J.C."/>
            <person name="Mutuku J.M."/>
            <person name="Nomura T."/>
            <person name="Sasaki-Sekimoto Y."/>
            <person name="Seto Y."/>
            <person name="Wang Y."/>
            <person name="Wakatake T."/>
            <person name="Sakakibara H."/>
            <person name="Demura T."/>
            <person name="Yamaguchi S."/>
            <person name="Yoneyama K."/>
            <person name="Manabe R.I."/>
            <person name="Nelson D.C."/>
            <person name="Schulman A.H."/>
            <person name="Timko M.P."/>
            <person name="dePamphilis C.W."/>
            <person name="Choi D."/>
            <person name="Shirasu K."/>
        </authorList>
    </citation>
    <scope>NUCLEOTIDE SEQUENCE [LARGE SCALE GENOMIC DNA]</scope>
    <source>
        <strain evidence="3">cv. UVA1</strain>
    </source>
</reference>
<dbReference type="GO" id="GO:0005840">
    <property type="term" value="C:ribosome"/>
    <property type="evidence" value="ECO:0007669"/>
    <property type="project" value="UniProtKB-KW"/>
</dbReference>
<evidence type="ECO:0000313" key="2">
    <source>
        <dbReference type="EMBL" id="GER55209.1"/>
    </source>
</evidence>
<gene>
    <name evidence="2" type="ORF">STAS_32868</name>
</gene>
<organism evidence="2 3">
    <name type="scientific">Striga asiatica</name>
    <name type="common">Asiatic witchweed</name>
    <name type="synonym">Buchnera asiatica</name>
    <dbReference type="NCBI Taxonomy" id="4170"/>
    <lineage>
        <taxon>Eukaryota</taxon>
        <taxon>Viridiplantae</taxon>
        <taxon>Streptophyta</taxon>
        <taxon>Embryophyta</taxon>
        <taxon>Tracheophyta</taxon>
        <taxon>Spermatophyta</taxon>
        <taxon>Magnoliopsida</taxon>
        <taxon>eudicotyledons</taxon>
        <taxon>Gunneridae</taxon>
        <taxon>Pentapetalae</taxon>
        <taxon>asterids</taxon>
        <taxon>lamiids</taxon>
        <taxon>Lamiales</taxon>
        <taxon>Orobanchaceae</taxon>
        <taxon>Buchnereae</taxon>
        <taxon>Striga</taxon>
    </lineage>
</organism>
<sequence>MTKGTGPVIEAEEAPSLQLRKNLPPSLQLRKNLALIEAEEEHDLAIATKVLTNSDLRNLEIHNLQPISFSMLLGCKSPSSPLTNRASKLFFGLVVGVFAMRQMAESKEIVGENIFAVNVAPVHDAPLKLPSHRPKSEEEPASVIAAEEEPASVIAAEEEPDLAIATKV</sequence>
<protein>
    <submittedName>
        <fullName evidence="2">50S ribosomal protein L15</fullName>
    </submittedName>
</protein>
<feature type="region of interest" description="Disordered" evidence="1">
    <location>
        <begin position="128"/>
        <end position="150"/>
    </location>
</feature>
<dbReference type="EMBL" id="BKCP01011626">
    <property type="protein sequence ID" value="GER55209.1"/>
    <property type="molecule type" value="Genomic_DNA"/>
</dbReference>
<evidence type="ECO:0000256" key="1">
    <source>
        <dbReference type="SAM" id="MobiDB-lite"/>
    </source>
</evidence>
<evidence type="ECO:0000313" key="3">
    <source>
        <dbReference type="Proteomes" id="UP000325081"/>
    </source>
</evidence>
<dbReference type="Proteomes" id="UP000325081">
    <property type="component" value="Unassembled WGS sequence"/>
</dbReference>
<accession>A0A5A7RC51</accession>
<dbReference type="AlphaFoldDB" id="A0A5A7RC51"/>
<keyword evidence="2" id="KW-0687">Ribonucleoprotein</keyword>
<proteinExistence type="predicted"/>
<keyword evidence="3" id="KW-1185">Reference proteome</keyword>